<dbReference type="Pfam" id="PF00588">
    <property type="entry name" value="SpoU_methylase"/>
    <property type="match status" value="1"/>
</dbReference>
<keyword evidence="6" id="KW-1185">Reference proteome</keyword>
<dbReference type="GO" id="GO:0006396">
    <property type="term" value="P:RNA processing"/>
    <property type="evidence" value="ECO:0007669"/>
    <property type="project" value="InterPro"/>
</dbReference>
<proteinExistence type="predicted"/>
<dbReference type="InterPro" id="IPR029028">
    <property type="entry name" value="Alpha/beta_knot_MTases"/>
</dbReference>
<evidence type="ECO:0000256" key="2">
    <source>
        <dbReference type="ARBA" id="ARBA00022679"/>
    </source>
</evidence>
<evidence type="ECO:0000256" key="1">
    <source>
        <dbReference type="ARBA" id="ARBA00022603"/>
    </source>
</evidence>
<feature type="domain" description="RNA 2-O ribose methyltransferase substrate binding" evidence="4">
    <location>
        <begin position="23"/>
        <end position="95"/>
    </location>
</feature>
<gene>
    <name evidence="5" type="ORF">DL1_05675</name>
</gene>
<dbReference type="NCBIfam" id="TIGR00186">
    <property type="entry name" value="rRNA_methyl_3"/>
    <property type="match status" value="1"/>
</dbReference>
<dbReference type="eggNOG" id="COG0566">
    <property type="taxonomic scope" value="Bacteria"/>
</dbReference>
<comment type="caution">
    <text evidence="5">The sequence shown here is derived from an EMBL/GenBank/DDBJ whole genome shotgun (WGS) entry which is preliminary data.</text>
</comment>
<keyword evidence="2 5" id="KW-0808">Transferase</keyword>
<dbReference type="InterPro" id="IPR029064">
    <property type="entry name" value="Ribosomal_eL30-like_sf"/>
</dbReference>
<feature type="domain" description="tRNA/rRNA methyltransferase SpoU type" evidence="3">
    <location>
        <begin position="109"/>
        <end position="252"/>
    </location>
</feature>
<dbReference type="CDD" id="cd18103">
    <property type="entry name" value="SpoU-like_RlmB"/>
    <property type="match status" value="1"/>
</dbReference>
<reference evidence="5 6" key="1">
    <citation type="submission" date="2014-03" db="EMBL/GenBank/DDBJ databases">
        <title>The draft genome sequence of Thioclava dalianensis DLFJ1-1.</title>
        <authorList>
            <person name="Lai Q."/>
            <person name="Shao Z."/>
        </authorList>
    </citation>
    <scope>NUCLEOTIDE SEQUENCE [LARGE SCALE GENOMIC DNA]</scope>
    <source>
        <strain evidence="5 6">DLFJ1-1</strain>
    </source>
</reference>
<dbReference type="InterPro" id="IPR013123">
    <property type="entry name" value="SpoU_subst-bd"/>
</dbReference>
<protein>
    <submittedName>
        <fullName evidence="5">RNA methyltransferase</fullName>
    </submittedName>
</protein>
<evidence type="ECO:0000313" key="6">
    <source>
        <dbReference type="Proteomes" id="UP000027725"/>
    </source>
</evidence>
<keyword evidence="1 5" id="KW-0489">Methyltransferase</keyword>
<dbReference type="SUPFAM" id="SSF55315">
    <property type="entry name" value="L30e-like"/>
    <property type="match status" value="1"/>
</dbReference>
<dbReference type="GO" id="GO:0005829">
    <property type="term" value="C:cytosol"/>
    <property type="evidence" value="ECO:0007669"/>
    <property type="project" value="TreeGrafter"/>
</dbReference>
<dbReference type="Proteomes" id="UP000027725">
    <property type="component" value="Unassembled WGS sequence"/>
</dbReference>
<evidence type="ECO:0000313" key="5">
    <source>
        <dbReference type="EMBL" id="KEP69081.1"/>
    </source>
</evidence>
<dbReference type="PANTHER" id="PTHR46429:SF1">
    <property type="entry name" value="23S RRNA (GUANOSINE-2'-O-)-METHYLTRANSFERASE RLMB"/>
    <property type="match status" value="1"/>
</dbReference>
<dbReference type="OrthoDB" id="9785673at2"/>
<evidence type="ECO:0000259" key="4">
    <source>
        <dbReference type="Pfam" id="PF08032"/>
    </source>
</evidence>
<organism evidence="5 6">
    <name type="scientific">Thioclava dalianensis</name>
    <dbReference type="NCBI Taxonomy" id="1185766"/>
    <lineage>
        <taxon>Bacteria</taxon>
        <taxon>Pseudomonadati</taxon>
        <taxon>Pseudomonadota</taxon>
        <taxon>Alphaproteobacteria</taxon>
        <taxon>Rhodobacterales</taxon>
        <taxon>Paracoccaceae</taxon>
        <taxon>Thioclava</taxon>
    </lineage>
</organism>
<dbReference type="SUPFAM" id="SSF75217">
    <property type="entry name" value="alpha/beta knot"/>
    <property type="match status" value="1"/>
</dbReference>
<name>A0A074TBC7_9RHOB</name>
<dbReference type="RefSeq" id="WP_038067338.1">
    <property type="nucleotide sequence ID" value="NZ_FOVB01000001.1"/>
</dbReference>
<dbReference type="Pfam" id="PF08032">
    <property type="entry name" value="SpoU_sub_bind"/>
    <property type="match status" value="1"/>
</dbReference>
<dbReference type="AlphaFoldDB" id="A0A074TBC7"/>
<dbReference type="InterPro" id="IPR001537">
    <property type="entry name" value="SpoU_MeTrfase"/>
</dbReference>
<evidence type="ECO:0000259" key="3">
    <source>
        <dbReference type="Pfam" id="PF00588"/>
    </source>
</evidence>
<dbReference type="InterPro" id="IPR004441">
    <property type="entry name" value="rRNA_MeTrfase_TrmH"/>
</dbReference>
<dbReference type="InterPro" id="IPR029026">
    <property type="entry name" value="tRNA_m1G_MTases_N"/>
</dbReference>
<dbReference type="EMBL" id="JHEH01000018">
    <property type="protein sequence ID" value="KEP69081.1"/>
    <property type="molecule type" value="Genomic_DNA"/>
</dbReference>
<dbReference type="STRING" id="1185766.SAMN05216224_101558"/>
<dbReference type="Gene3D" id="3.40.1280.10">
    <property type="match status" value="1"/>
</dbReference>
<dbReference type="PANTHER" id="PTHR46429">
    <property type="entry name" value="23S RRNA (GUANOSINE-2'-O-)-METHYLTRANSFERASE RLMB"/>
    <property type="match status" value="1"/>
</dbReference>
<accession>A0A074TBC7</accession>
<dbReference type="GO" id="GO:0003723">
    <property type="term" value="F:RNA binding"/>
    <property type="evidence" value="ECO:0007669"/>
    <property type="project" value="InterPro"/>
</dbReference>
<dbReference type="GO" id="GO:0008173">
    <property type="term" value="F:RNA methyltransferase activity"/>
    <property type="evidence" value="ECO:0007669"/>
    <property type="project" value="InterPro"/>
</dbReference>
<dbReference type="Gene3D" id="3.30.1330.30">
    <property type="match status" value="1"/>
</dbReference>
<sequence length="258" mass="27639">MKKPTWVIEKERARRAAASETVWLFGLHAVRDALHNPMRERLRLVCGKNAADKLADAISSSGMEPEIVDVRKFDTHVPIAAESVHQGAALEVKPLDWGALKDVCYNAKVVVLLDRVTDPHNVGAVLRSAEVFGAAAVVAPHRHSAPETGALAKTASGALERQPYFRVKNLSDTMEELRGMGFRLLGLAGDAKMTLADGLAEAGPDPVALVLGAEGPGMREKTQETCDRLVRIPFHGAFGSLNVSNAAAVSLYAAASRF</sequence>
<dbReference type="GO" id="GO:0032259">
    <property type="term" value="P:methylation"/>
    <property type="evidence" value="ECO:0007669"/>
    <property type="project" value="UniProtKB-KW"/>
</dbReference>